<dbReference type="InterPro" id="IPR018715">
    <property type="entry name" value="DUF2239"/>
</dbReference>
<gene>
    <name evidence="1" type="ORF">QO014_002932</name>
</gene>
<accession>A0ABU0H958</accession>
<dbReference type="Pfam" id="PF09998">
    <property type="entry name" value="DUF2239"/>
    <property type="match status" value="1"/>
</dbReference>
<dbReference type="EMBL" id="JAUSVO010000004">
    <property type="protein sequence ID" value="MDQ0438537.1"/>
    <property type="molecule type" value="Genomic_DNA"/>
</dbReference>
<dbReference type="RefSeq" id="WP_266349446.1">
    <property type="nucleotide sequence ID" value="NZ_JAPKNG010000004.1"/>
</dbReference>
<reference evidence="1 2" key="1">
    <citation type="submission" date="2023-07" db="EMBL/GenBank/DDBJ databases">
        <title>Genomic Encyclopedia of Type Strains, Phase IV (KMG-IV): sequencing the most valuable type-strain genomes for metagenomic binning, comparative biology and taxonomic classification.</title>
        <authorList>
            <person name="Goeker M."/>
        </authorList>
    </citation>
    <scope>NUCLEOTIDE SEQUENCE [LARGE SCALE GENOMIC DNA]</scope>
    <source>
        <strain evidence="1 2">B6-8</strain>
    </source>
</reference>
<sequence length="196" mass="21747">MIDENTQCTAFQGWRRIASGLLSDVALKAKAVLDQGDALAVTIFDDETSRPIEVDFRGTADDVRRRLKAKAADETVAVPEQPRGPGRPKLGVVAREVTLLPRHWDWLNAQPGGASVALRRLVEDARRAHEGRDRIRQAQDAANRFMMTMAGDLPGFEEAARALFAGDRARFDERIEAWPPDVRNYARELAAPAFAN</sequence>
<dbReference type="Proteomes" id="UP001241603">
    <property type="component" value="Unassembled WGS sequence"/>
</dbReference>
<evidence type="ECO:0000313" key="2">
    <source>
        <dbReference type="Proteomes" id="UP001241603"/>
    </source>
</evidence>
<proteinExistence type="predicted"/>
<name>A0ABU0H958_9HYPH</name>
<protein>
    <recommendedName>
        <fullName evidence="3">DUF2239 family protein</fullName>
    </recommendedName>
</protein>
<comment type="caution">
    <text evidence="1">The sequence shown here is derived from an EMBL/GenBank/DDBJ whole genome shotgun (WGS) entry which is preliminary data.</text>
</comment>
<organism evidence="1 2">
    <name type="scientific">Kaistia dalseonensis</name>
    <dbReference type="NCBI Taxonomy" id="410840"/>
    <lineage>
        <taxon>Bacteria</taxon>
        <taxon>Pseudomonadati</taxon>
        <taxon>Pseudomonadota</taxon>
        <taxon>Alphaproteobacteria</taxon>
        <taxon>Hyphomicrobiales</taxon>
        <taxon>Kaistiaceae</taxon>
        <taxon>Kaistia</taxon>
    </lineage>
</organism>
<evidence type="ECO:0008006" key="3">
    <source>
        <dbReference type="Google" id="ProtNLM"/>
    </source>
</evidence>
<evidence type="ECO:0000313" key="1">
    <source>
        <dbReference type="EMBL" id="MDQ0438537.1"/>
    </source>
</evidence>
<keyword evidence="2" id="KW-1185">Reference proteome</keyword>